<organism evidence="1 2">
    <name type="scientific">Nesidiocoris tenuis</name>
    <dbReference type="NCBI Taxonomy" id="355587"/>
    <lineage>
        <taxon>Eukaryota</taxon>
        <taxon>Metazoa</taxon>
        <taxon>Ecdysozoa</taxon>
        <taxon>Arthropoda</taxon>
        <taxon>Hexapoda</taxon>
        <taxon>Insecta</taxon>
        <taxon>Pterygota</taxon>
        <taxon>Neoptera</taxon>
        <taxon>Paraneoptera</taxon>
        <taxon>Hemiptera</taxon>
        <taxon>Heteroptera</taxon>
        <taxon>Panheteroptera</taxon>
        <taxon>Cimicomorpha</taxon>
        <taxon>Miridae</taxon>
        <taxon>Dicyphina</taxon>
        <taxon>Nesidiocoris</taxon>
    </lineage>
</organism>
<keyword evidence="2" id="KW-1185">Reference proteome</keyword>
<sequence>MEVSRARAARHFETGAQEGNLLAILPSPPYYHYNRRRITMTEANLGSARGRGRMENVGDEADLVVHDEI</sequence>
<proteinExistence type="predicted"/>
<protein>
    <submittedName>
        <fullName evidence="1">Uncharacterized protein</fullName>
    </submittedName>
</protein>
<evidence type="ECO:0000313" key="2">
    <source>
        <dbReference type="Proteomes" id="UP001307889"/>
    </source>
</evidence>
<evidence type="ECO:0000313" key="1">
    <source>
        <dbReference type="EMBL" id="BES94775.1"/>
    </source>
</evidence>
<dbReference type="EMBL" id="AP028913">
    <property type="protein sequence ID" value="BES94775.1"/>
    <property type="molecule type" value="Genomic_DNA"/>
</dbReference>
<name>A0ABN7ARD6_9HEMI</name>
<accession>A0ABN7ARD6</accession>
<dbReference type="Proteomes" id="UP001307889">
    <property type="component" value="Chromosome 5"/>
</dbReference>
<gene>
    <name evidence="1" type="ORF">NTJ_07584</name>
</gene>
<reference evidence="1 2" key="1">
    <citation type="submission" date="2023-09" db="EMBL/GenBank/DDBJ databases">
        <title>Nesidiocoris tenuis whole genome shotgun sequence.</title>
        <authorList>
            <person name="Shibata T."/>
            <person name="Shimoda M."/>
            <person name="Kobayashi T."/>
            <person name="Uehara T."/>
        </authorList>
    </citation>
    <scope>NUCLEOTIDE SEQUENCE [LARGE SCALE GENOMIC DNA]</scope>
    <source>
        <strain evidence="1 2">Japan</strain>
    </source>
</reference>